<protein>
    <submittedName>
        <fullName evidence="1">Uncharacterized protein</fullName>
    </submittedName>
</protein>
<gene>
    <name evidence="1" type="ORF">LTRI10_LOCUS45758</name>
</gene>
<evidence type="ECO:0000313" key="2">
    <source>
        <dbReference type="Proteomes" id="UP001497516"/>
    </source>
</evidence>
<dbReference type="AlphaFoldDB" id="A0AAV2G751"/>
<dbReference type="Proteomes" id="UP001497516">
    <property type="component" value="Chromosome 8"/>
</dbReference>
<dbReference type="EMBL" id="OZ034821">
    <property type="protein sequence ID" value="CAL1406002.1"/>
    <property type="molecule type" value="Genomic_DNA"/>
</dbReference>
<keyword evidence="2" id="KW-1185">Reference proteome</keyword>
<name>A0AAV2G751_9ROSI</name>
<accession>A0AAV2G751</accession>
<organism evidence="1 2">
    <name type="scientific">Linum trigynum</name>
    <dbReference type="NCBI Taxonomy" id="586398"/>
    <lineage>
        <taxon>Eukaryota</taxon>
        <taxon>Viridiplantae</taxon>
        <taxon>Streptophyta</taxon>
        <taxon>Embryophyta</taxon>
        <taxon>Tracheophyta</taxon>
        <taxon>Spermatophyta</taxon>
        <taxon>Magnoliopsida</taxon>
        <taxon>eudicotyledons</taxon>
        <taxon>Gunneridae</taxon>
        <taxon>Pentapetalae</taxon>
        <taxon>rosids</taxon>
        <taxon>fabids</taxon>
        <taxon>Malpighiales</taxon>
        <taxon>Linaceae</taxon>
        <taxon>Linum</taxon>
    </lineage>
</organism>
<proteinExistence type="predicted"/>
<evidence type="ECO:0000313" key="1">
    <source>
        <dbReference type="EMBL" id="CAL1406002.1"/>
    </source>
</evidence>
<sequence>MAACNQSTYKSSTVLSTMKYMRLKTAKMHREGLDGWHGMGGIGRGHCESMNNEHFRPNNSFPTADLFDLVNSFERDYNHNRTRKIAISCNKDFEESKGDKVFEGERLELEKPLKEDDEGVQEEQERISYLLEQAFFSGIGERSADGFERV</sequence>
<reference evidence="1 2" key="1">
    <citation type="submission" date="2024-04" db="EMBL/GenBank/DDBJ databases">
        <authorList>
            <person name="Fracassetti M."/>
        </authorList>
    </citation>
    <scope>NUCLEOTIDE SEQUENCE [LARGE SCALE GENOMIC DNA]</scope>
</reference>